<evidence type="ECO:0000313" key="3">
    <source>
        <dbReference type="Proteomes" id="UP000325672"/>
    </source>
</evidence>
<name>A0A5N6SIS7_ASPPS</name>
<protein>
    <submittedName>
        <fullName evidence="2">Uncharacterized protein</fullName>
    </submittedName>
</protein>
<dbReference type="AlphaFoldDB" id="A0A5N6SIS7"/>
<dbReference type="EMBL" id="ML743602">
    <property type="protein sequence ID" value="KAE8134608.1"/>
    <property type="molecule type" value="Genomic_DNA"/>
</dbReference>
<accession>A0A5N6SIS7</accession>
<gene>
    <name evidence="2" type="ORF">BDV38DRAFT_254806</name>
</gene>
<organism evidence="2 3">
    <name type="scientific">Aspergillus pseudotamarii</name>
    <dbReference type="NCBI Taxonomy" id="132259"/>
    <lineage>
        <taxon>Eukaryota</taxon>
        <taxon>Fungi</taxon>
        <taxon>Dikarya</taxon>
        <taxon>Ascomycota</taxon>
        <taxon>Pezizomycotina</taxon>
        <taxon>Eurotiomycetes</taxon>
        <taxon>Eurotiomycetidae</taxon>
        <taxon>Eurotiales</taxon>
        <taxon>Aspergillaceae</taxon>
        <taxon>Aspergillus</taxon>
        <taxon>Aspergillus subgen. Circumdati</taxon>
    </lineage>
</organism>
<proteinExistence type="predicted"/>
<keyword evidence="3" id="KW-1185">Reference proteome</keyword>
<sequence length="91" mass="9615">MLLLLPLPGSIGLQPSTRTSLLVIELPFASLVPGSSRGVIVSIGGRGQRADARATRCGRIRTTRGPTTTTTATGRSRSTREVDRGVRGRTD</sequence>
<reference evidence="2 3" key="1">
    <citation type="submission" date="2019-04" db="EMBL/GenBank/DDBJ databases">
        <title>Friends and foes A comparative genomics study of 23 Aspergillus species from section Flavi.</title>
        <authorList>
            <consortium name="DOE Joint Genome Institute"/>
            <person name="Kjaerbolling I."/>
            <person name="Vesth T."/>
            <person name="Frisvad J.C."/>
            <person name="Nybo J.L."/>
            <person name="Theobald S."/>
            <person name="Kildgaard S."/>
            <person name="Isbrandt T."/>
            <person name="Kuo A."/>
            <person name="Sato A."/>
            <person name="Lyhne E.K."/>
            <person name="Kogle M.E."/>
            <person name="Wiebenga A."/>
            <person name="Kun R.S."/>
            <person name="Lubbers R.J."/>
            <person name="Makela M.R."/>
            <person name="Barry K."/>
            <person name="Chovatia M."/>
            <person name="Clum A."/>
            <person name="Daum C."/>
            <person name="Haridas S."/>
            <person name="He G."/>
            <person name="LaButti K."/>
            <person name="Lipzen A."/>
            <person name="Mondo S."/>
            <person name="Riley R."/>
            <person name="Salamov A."/>
            <person name="Simmons B.A."/>
            <person name="Magnuson J.K."/>
            <person name="Henrissat B."/>
            <person name="Mortensen U.H."/>
            <person name="Larsen T.O."/>
            <person name="Devries R.P."/>
            <person name="Grigoriev I.V."/>
            <person name="Machida M."/>
            <person name="Baker S.E."/>
            <person name="Andersen M.R."/>
        </authorList>
    </citation>
    <scope>NUCLEOTIDE SEQUENCE [LARGE SCALE GENOMIC DNA]</scope>
    <source>
        <strain evidence="2 3">CBS 117625</strain>
    </source>
</reference>
<dbReference type="Proteomes" id="UP000325672">
    <property type="component" value="Unassembled WGS sequence"/>
</dbReference>
<dbReference type="RefSeq" id="XP_031910671.1">
    <property type="nucleotide sequence ID" value="XM_032055364.1"/>
</dbReference>
<feature type="region of interest" description="Disordered" evidence="1">
    <location>
        <begin position="51"/>
        <end position="91"/>
    </location>
</feature>
<evidence type="ECO:0000313" key="2">
    <source>
        <dbReference type="EMBL" id="KAE8134608.1"/>
    </source>
</evidence>
<feature type="compositionally biased region" description="Basic and acidic residues" evidence="1">
    <location>
        <begin position="78"/>
        <end position="91"/>
    </location>
</feature>
<dbReference type="GeneID" id="43639574"/>
<feature type="compositionally biased region" description="Low complexity" evidence="1">
    <location>
        <begin position="63"/>
        <end position="76"/>
    </location>
</feature>
<evidence type="ECO:0000256" key="1">
    <source>
        <dbReference type="SAM" id="MobiDB-lite"/>
    </source>
</evidence>